<proteinExistence type="predicted"/>
<dbReference type="EMBL" id="BNEA01000015">
    <property type="protein sequence ID" value="GHI53865.1"/>
    <property type="molecule type" value="Genomic_DNA"/>
</dbReference>
<sequence length="81" mass="8926">MTAEDVRQLREGLRRLTRYLAEKGFDAKTDARGREKEHLIVYRIPDKPESASTGTSPGPAAARQPDDAQAAGHPAGERRRA</sequence>
<protein>
    <submittedName>
        <fullName evidence="2">Uncharacterized protein</fullName>
    </submittedName>
</protein>
<gene>
    <name evidence="2" type="ORF">Srubr_37110</name>
</gene>
<accession>A0ABQ3RDG9</accession>
<feature type="compositionally biased region" description="Basic and acidic residues" evidence="1">
    <location>
        <begin position="26"/>
        <end position="49"/>
    </location>
</feature>
<feature type="compositionally biased region" description="Low complexity" evidence="1">
    <location>
        <begin position="58"/>
        <end position="72"/>
    </location>
</feature>
<feature type="region of interest" description="Disordered" evidence="1">
    <location>
        <begin position="26"/>
        <end position="81"/>
    </location>
</feature>
<name>A0ABQ3RDG9_STRRR</name>
<reference evidence="3" key="1">
    <citation type="submission" date="2023-07" db="EMBL/GenBank/DDBJ databases">
        <title>Whole genome shotgun sequence of Streptomyces achromogenes subsp. rubradiris NBRC 14000.</title>
        <authorList>
            <person name="Komaki H."/>
            <person name="Tamura T."/>
        </authorList>
    </citation>
    <scope>NUCLEOTIDE SEQUENCE [LARGE SCALE GENOMIC DNA]</scope>
    <source>
        <strain evidence="3">NBRC 14000</strain>
    </source>
</reference>
<evidence type="ECO:0000313" key="2">
    <source>
        <dbReference type="EMBL" id="GHI53865.1"/>
    </source>
</evidence>
<keyword evidence="3" id="KW-1185">Reference proteome</keyword>
<organism evidence="2 3">
    <name type="scientific">Streptomyces rubradiris</name>
    <name type="common">Streptomyces achromogenes subsp. rubradiris</name>
    <dbReference type="NCBI Taxonomy" id="285531"/>
    <lineage>
        <taxon>Bacteria</taxon>
        <taxon>Bacillati</taxon>
        <taxon>Actinomycetota</taxon>
        <taxon>Actinomycetes</taxon>
        <taxon>Kitasatosporales</taxon>
        <taxon>Streptomycetaceae</taxon>
        <taxon>Streptomyces</taxon>
    </lineage>
</organism>
<evidence type="ECO:0000313" key="3">
    <source>
        <dbReference type="Proteomes" id="UP000646738"/>
    </source>
</evidence>
<comment type="caution">
    <text evidence="2">The sequence shown here is derived from an EMBL/GenBank/DDBJ whole genome shotgun (WGS) entry which is preliminary data.</text>
</comment>
<dbReference type="Proteomes" id="UP000646738">
    <property type="component" value="Unassembled WGS sequence"/>
</dbReference>
<evidence type="ECO:0000256" key="1">
    <source>
        <dbReference type="SAM" id="MobiDB-lite"/>
    </source>
</evidence>